<reference evidence="3" key="1">
    <citation type="submission" date="2021-02" db="EMBL/GenBank/DDBJ databases">
        <title>Genome-Resolved Metagenomics of a Microbial Community Performing Photosynthetic Biological Nutrient Removal.</title>
        <authorList>
            <person name="Mcdaniel E.A."/>
        </authorList>
    </citation>
    <scope>NUCLEOTIDE SEQUENCE</scope>
    <source>
        <strain evidence="3">UWPOB_OBS1</strain>
    </source>
</reference>
<proteinExistence type="predicted"/>
<evidence type="ECO:0000313" key="4">
    <source>
        <dbReference type="Proteomes" id="UP000664277"/>
    </source>
</evidence>
<dbReference type="AlphaFoldDB" id="A0A8J7TN40"/>
<dbReference type="Pfam" id="PF07811">
    <property type="entry name" value="TadE"/>
    <property type="match status" value="1"/>
</dbReference>
<organism evidence="3 4">
    <name type="scientific">Candidatus Obscuribacter phosphatis</name>
    <dbReference type="NCBI Taxonomy" id="1906157"/>
    <lineage>
        <taxon>Bacteria</taxon>
        <taxon>Bacillati</taxon>
        <taxon>Candidatus Melainabacteria</taxon>
        <taxon>Candidatus Obscuribacterales</taxon>
        <taxon>Candidatus Obscuribacteraceae</taxon>
        <taxon>Candidatus Obscuribacter</taxon>
    </lineage>
</organism>
<sequence>MPSRVITNRKKSHRSKKRNGQAMIELALSLPFFLLIMVTILYFGRFFYMKQVVLSACQEGVADLALSASLSDPSRREAILGFDQTGKQVNASSRLSAILGSANLLSAGTSGDLPPGSVVKVLPYDADAADPTLAPGTVAVKITYPFKFIGSAFPAQNSDNEFGSNFGVYAGEGTAVNFRDSLISEIAVCGKQLAD</sequence>
<feature type="transmembrane region" description="Helical" evidence="1">
    <location>
        <begin position="21"/>
        <end position="43"/>
    </location>
</feature>
<accession>A0A8J7TN40</accession>
<dbReference type="EMBL" id="JAFLCK010000023">
    <property type="protein sequence ID" value="MBN8661671.1"/>
    <property type="molecule type" value="Genomic_DNA"/>
</dbReference>
<protein>
    <submittedName>
        <fullName evidence="3">Pilus assembly protein</fullName>
    </submittedName>
</protein>
<dbReference type="InterPro" id="IPR012495">
    <property type="entry name" value="TadE-like_dom"/>
</dbReference>
<evidence type="ECO:0000313" key="3">
    <source>
        <dbReference type="EMBL" id="MBN8661671.1"/>
    </source>
</evidence>
<keyword evidence="1" id="KW-1133">Transmembrane helix</keyword>
<keyword evidence="1" id="KW-0472">Membrane</keyword>
<keyword evidence="1" id="KW-0812">Transmembrane</keyword>
<evidence type="ECO:0000256" key="1">
    <source>
        <dbReference type="SAM" id="Phobius"/>
    </source>
</evidence>
<evidence type="ECO:0000259" key="2">
    <source>
        <dbReference type="Pfam" id="PF07811"/>
    </source>
</evidence>
<gene>
    <name evidence="3" type="ORF">J0M35_14995</name>
</gene>
<feature type="domain" description="TadE-like" evidence="2">
    <location>
        <begin position="20"/>
        <end position="61"/>
    </location>
</feature>
<dbReference type="Proteomes" id="UP000664277">
    <property type="component" value="Unassembled WGS sequence"/>
</dbReference>
<name>A0A8J7TN40_9BACT</name>
<comment type="caution">
    <text evidence="3">The sequence shown here is derived from an EMBL/GenBank/DDBJ whole genome shotgun (WGS) entry which is preliminary data.</text>
</comment>